<organism evidence="2 3">
    <name type="scientific">Caldibacillus debilis</name>
    <dbReference type="NCBI Taxonomy" id="301148"/>
    <lineage>
        <taxon>Bacteria</taxon>
        <taxon>Bacillati</taxon>
        <taxon>Bacillota</taxon>
        <taxon>Bacilli</taxon>
        <taxon>Bacillales</taxon>
        <taxon>Bacillaceae</taxon>
        <taxon>Caldibacillus</taxon>
    </lineage>
</organism>
<sequence>MVHKHAETGKFYEEEFLSAVWDGSSRRNGFRPFSAKLAAFFPSIGTKRQKTPTVTETSESGQFLSKTG</sequence>
<proteinExistence type="predicted"/>
<evidence type="ECO:0000256" key="1">
    <source>
        <dbReference type="SAM" id="MobiDB-lite"/>
    </source>
</evidence>
<dbReference type="AlphaFoldDB" id="A0A3E0K3K7"/>
<gene>
    <name evidence="2" type="ORF">C6P37_10935</name>
</gene>
<dbReference type="EMBL" id="QEWE01000020">
    <property type="protein sequence ID" value="REJ27615.1"/>
    <property type="molecule type" value="Genomic_DNA"/>
</dbReference>
<reference evidence="2 3" key="1">
    <citation type="submission" date="2018-03" db="EMBL/GenBank/DDBJ databases">
        <authorList>
            <person name="Keele B.F."/>
        </authorList>
    </citation>
    <scope>NUCLEOTIDE SEQUENCE [LARGE SCALE GENOMIC DNA]</scope>
    <source>
        <strain evidence="2">ZCTH4_d</strain>
    </source>
</reference>
<evidence type="ECO:0000313" key="3">
    <source>
        <dbReference type="Proteomes" id="UP000257014"/>
    </source>
</evidence>
<feature type="region of interest" description="Disordered" evidence="1">
    <location>
        <begin position="47"/>
        <end position="68"/>
    </location>
</feature>
<name>A0A3E0K3K7_9BACI</name>
<comment type="caution">
    <text evidence="2">The sequence shown here is derived from an EMBL/GenBank/DDBJ whole genome shotgun (WGS) entry which is preliminary data.</text>
</comment>
<evidence type="ECO:0000313" key="2">
    <source>
        <dbReference type="EMBL" id="REJ27615.1"/>
    </source>
</evidence>
<protein>
    <submittedName>
        <fullName evidence="2">Uncharacterized protein</fullName>
    </submittedName>
</protein>
<dbReference type="Proteomes" id="UP000257014">
    <property type="component" value="Unassembled WGS sequence"/>
</dbReference>
<accession>A0A3E0K3K7</accession>
<feature type="compositionally biased region" description="Polar residues" evidence="1">
    <location>
        <begin position="51"/>
        <end position="68"/>
    </location>
</feature>